<dbReference type="EMBL" id="CAJNOI010001767">
    <property type="protein sequence ID" value="CAF1437716.1"/>
    <property type="molecule type" value="Genomic_DNA"/>
</dbReference>
<dbReference type="InterPro" id="IPR006652">
    <property type="entry name" value="Kelch_1"/>
</dbReference>
<dbReference type="OrthoDB" id="1060944at2759"/>
<dbReference type="Pfam" id="PF24981">
    <property type="entry name" value="Beta-prop_ATRN-LZTR1"/>
    <property type="match status" value="1"/>
</dbReference>
<dbReference type="InterPro" id="IPR037293">
    <property type="entry name" value="Gal_Oxidase_central_sf"/>
</dbReference>
<proteinExistence type="predicted"/>
<feature type="domain" description="Attractin/MKLN-like beta-propeller" evidence="4">
    <location>
        <begin position="186"/>
        <end position="367"/>
    </location>
</feature>
<protein>
    <recommendedName>
        <fullName evidence="4">Attractin/MKLN-like beta-propeller domain-containing protein</fullName>
    </recommendedName>
</protein>
<evidence type="ECO:0000256" key="1">
    <source>
        <dbReference type="ARBA" id="ARBA00022441"/>
    </source>
</evidence>
<keyword evidence="2" id="KW-0677">Repeat</keyword>
<reference evidence="5" key="1">
    <citation type="submission" date="2021-02" db="EMBL/GenBank/DDBJ databases">
        <authorList>
            <person name="Nowell W R."/>
        </authorList>
    </citation>
    <scope>NUCLEOTIDE SEQUENCE</scope>
</reference>
<dbReference type="SUPFAM" id="SSF52058">
    <property type="entry name" value="L domain-like"/>
    <property type="match status" value="1"/>
</dbReference>
<evidence type="ECO:0000313" key="7">
    <source>
        <dbReference type="Proteomes" id="UP000663832"/>
    </source>
</evidence>
<feature type="signal peptide" evidence="3">
    <location>
        <begin position="1"/>
        <end position="28"/>
    </location>
</feature>
<dbReference type="PROSITE" id="PS51450">
    <property type="entry name" value="LRR"/>
    <property type="match status" value="2"/>
</dbReference>
<dbReference type="InterPro" id="IPR056737">
    <property type="entry name" value="Beta-prop_ATRN-MKLN-like"/>
</dbReference>
<dbReference type="SUPFAM" id="SSF117281">
    <property type="entry name" value="Kelch motif"/>
    <property type="match status" value="1"/>
</dbReference>
<dbReference type="Proteomes" id="UP000663832">
    <property type="component" value="Unassembled WGS sequence"/>
</dbReference>
<dbReference type="Pfam" id="PF01344">
    <property type="entry name" value="Kelch_1"/>
    <property type="match status" value="1"/>
</dbReference>
<dbReference type="InterPro" id="IPR032675">
    <property type="entry name" value="LRR_dom_sf"/>
</dbReference>
<dbReference type="InterPro" id="IPR015915">
    <property type="entry name" value="Kelch-typ_b-propeller"/>
</dbReference>
<dbReference type="EMBL" id="CAJNOM010002095">
    <property type="protein sequence ID" value="CAF1626499.1"/>
    <property type="molecule type" value="Genomic_DNA"/>
</dbReference>
<gene>
    <name evidence="5" type="ORF">BJG266_LOCUS39707</name>
    <name evidence="6" type="ORF">QVE165_LOCUS56592</name>
</gene>
<name>A0A815NQL1_9BILA</name>
<evidence type="ECO:0000259" key="4">
    <source>
        <dbReference type="Pfam" id="PF24981"/>
    </source>
</evidence>
<comment type="caution">
    <text evidence="5">The sequence shown here is derived from an EMBL/GenBank/DDBJ whole genome shotgun (WGS) entry which is preliminary data.</text>
</comment>
<dbReference type="Proteomes" id="UP000663877">
    <property type="component" value="Unassembled WGS sequence"/>
</dbReference>
<dbReference type="Gene3D" id="3.80.10.10">
    <property type="entry name" value="Ribonuclease Inhibitor"/>
    <property type="match status" value="1"/>
</dbReference>
<dbReference type="Gene3D" id="2.130.10.80">
    <property type="entry name" value="Galactose oxidase/kelch, beta-propeller"/>
    <property type="match status" value="5"/>
</dbReference>
<dbReference type="PANTHER" id="PTHR24412">
    <property type="entry name" value="KELCH PROTEIN"/>
    <property type="match status" value="1"/>
</dbReference>
<feature type="chain" id="PRO_5036228362" description="Attractin/MKLN-like beta-propeller domain-containing protein" evidence="3">
    <location>
        <begin position="29"/>
        <end position="825"/>
    </location>
</feature>
<evidence type="ECO:0000313" key="6">
    <source>
        <dbReference type="EMBL" id="CAF1626499.1"/>
    </source>
</evidence>
<keyword evidence="1" id="KW-0880">Kelch repeat</keyword>
<dbReference type="PANTHER" id="PTHR24412:SF489">
    <property type="entry name" value="RING FINGER DOMAIN AND KELCH REPEAT-CONTAINING PROTEIN DDB_G0271372"/>
    <property type="match status" value="1"/>
</dbReference>
<evidence type="ECO:0000256" key="2">
    <source>
        <dbReference type="ARBA" id="ARBA00022737"/>
    </source>
</evidence>
<organism evidence="5 8">
    <name type="scientific">Adineta steineri</name>
    <dbReference type="NCBI Taxonomy" id="433720"/>
    <lineage>
        <taxon>Eukaryota</taxon>
        <taxon>Metazoa</taxon>
        <taxon>Spiralia</taxon>
        <taxon>Gnathifera</taxon>
        <taxon>Rotifera</taxon>
        <taxon>Eurotatoria</taxon>
        <taxon>Bdelloidea</taxon>
        <taxon>Adinetida</taxon>
        <taxon>Adinetidae</taxon>
        <taxon>Adineta</taxon>
    </lineage>
</organism>
<evidence type="ECO:0000256" key="3">
    <source>
        <dbReference type="SAM" id="SignalP"/>
    </source>
</evidence>
<dbReference type="InterPro" id="IPR001611">
    <property type="entry name" value="Leu-rich_rpt"/>
</dbReference>
<keyword evidence="7" id="KW-1185">Reference proteome</keyword>
<keyword evidence="3" id="KW-0732">Signal</keyword>
<dbReference type="SMART" id="SM00612">
    <property type="entry name" value="Kelch"/>
    <property type="match status" value="5"/>
</dbReference>
<accession>A0A815NQL1</accession>
<evidence type="ECO:0000313" key="8">
    <source>
        <dbReference type="Proteomes" id="UP000663877"/>
    </source>
</evidence>
<evidence type="ECO:0000313" key="5">
    <source>
        <dbReference type="EMBL" id="CAF1437716.1"/>
    </source>
</evidence>
<dbReference type="AlphaFoldDB" id="A0A815NQL1"/>
<sequence length="825" mass="91720">MNNKPTCITFFLMLSTLFIIISTNSGNALPISLRSIFTANKSKWSETGHLNNPRLYHAASLLLDGKVLVTGGEADDACSTAELYDPISKNWTKCYNMFYGRWAHTATALRNGKVLIAVGYVGELEPLGNVKYMYNEAELYETSTGYWFHTTSMNIERYFHTASLLQNGNVLVVGGSDDAPNSAEIYDPKMETWINTTDMHYARRWQTATVLKNGQVLVTGGWDFSSNMMNSAEIYDPSTNTWKVVGSMNYKRCFHTATLLTNGKVLVAGGIYDDHNIVNSTELFDPSTESWTITGNMTQGRYLHTASLLKSGKVLVSGGGSFTSEFSTDAELYDFSIGVWTNTSSMNYQRASHTATVLADGNVLVIGEPCDNIIHICSSQIVCLPLIAINFCRRGWFNNGRMNNARWLHTASVLSNGNDLVIDIDTNPELYDPSTGIWTLIGKPLISSLNCTQYSSDLDVLHSLPFNITIANGTTKCTPRGPCATINSHQQVTSFDVWNRGPQEALQVYCLTHLSQLRLQFHEPQWHIPTEIGDLTDVMALYLENIADGSDIPETIGKLTNLEWLSATAWKLTVLPDSLGNCKKLRFLSIAAPLKQLPISLSLLPLANLWVTYFAGSSVPQDFFHSLNPTLKTLRINISKFESFDSFSTLTNLEVLEVVSTGLMEVPVEFNALTSIKGFHVAGKNNLSRLSEDFPIENLERLLLENNCFTKLPVQALLSRNLEALELSGNRLVDISEIVLAKGPLQDVRFSNNKIETLPETINKLGDSSQSLYMNGNRLRTVPAEELVKMKKLRLLDISNNQISDNEKARLRTIFAANPSLHVQF</sequence>